<proteinExistence type="predicted"/>
<dbReference type="RefSeq" id="WP_188518664.1">
    <property type="nucleotide sequence ID" value="NZ_BMES01000002.1"/>
</dbReference>
<accession>A0A917MIJ0</accession>
<dbReference type="Proteomes" id="UP000603912">
    <property type="component" value="Unassembled WGS sequence"/>
</dbReference>
<name>A0A917MIJ0_9HYPH</name>
<keyword evidence="2" id="KW-1185">Reference proteome</keyword>
<sequence>MKQHLAIAFQRAAPEELQACWQRTFGEMPALAGSSQDLALILAHHVCETWFQRGYGYFPLDPWPALQAVQKRDV</sequence>
<reference evidence="1" key="1">
    <citation type="journal article" date="2014" name="Int. J. Syst. Evol. Microbiol.">
        <title>Complete genome sequence of Corynebacterium casei LMG S-19264T (=DSM 44701T), isolated from a smear-ripened cheese.</title>
        <authorList>
            <consortium name="US DOE Joint Genome Institute (JGI-PGF)"/>
            <person name="Walter F."/>
            <person name="Albersmeier A."/>
            <person name="Kalinowski J."/>
            <person name="Ruckert C."/>
        </authorList>
    </citation>
    <scope>NUCLEOTIDE SEQUENCE</scope>
    <source>
        <strain evidence="1">CGMCC 1.12214</strain>
    </source>
</reference>
<protein>
    <submittedName>
        <fullName evidence="1">Uncharacterized protein</fullName>
    </submittedName>
</protein>
<comment type="caution">
    <text evidence="1">The sequence shown here is derived from an EMBL/GenBank/DDBJ whole genome shotgun (WGS) entry which is preliminary data.</text>
</comment>
<organism evidence="1 2">
    <name type="scientific">Alsobacter metallidurans</name>
    <dbReference type="NCBI Taxonomy" id="340221"/>
    <lineage>
        <taxon>Bacteria</taxon>
        <taxon>Pseudomonadati</taxon>
        <taxon>Pseudomonadota</taxon>
        <taxon>Alphaproteobacteria</taxon>
        <taxon>Hyphomicrobiales</taxon>
        <taxon>Alsobacteraceae</taxon>
        <taxon>Alsobacter</taxon>
    </lineage>
</organism>
<evidence type="ECO:0000313" key="1">
    <source>
        <dbReference type="EMBL" id="GGH24762.1"/>
    </source>
</evidence>
<dbReference type="AlphaFoldDB" id="A0A917MIJ0"/>
<reference evidence="1" key="2">
    <citation type="submission" date="2020-09" db="EMBL/GenBank/DDBJ databases">
        <authorList>
            <person name="Sun Q."/>
            <person name="Zhou Y."/>
        </authorList>
    </citation>
    <scope>NUCLEOTIDE SEQUENCE</scope>
    <source>
        <strain evidence="1">CGMCC 1.12214</strain>
    </source>
</reference>
<gene>
    <name evidence="1" type="ORF">GCM10007036_31400</name>
</gene>
<dbReference type="EMBL" id="BMES01000002">
    <property type="protein sequence ID" value="GGH24762.1"/>
    <property type="molecule type" value="Genomic_DNA"/>
</dbReference>
<evidence type="ECO:0000313" key="2">
    <source>
        <dbReference type="Proteomes" id="UP000603912"/>
    </source>
</evidence>